<gene>
    <name evidence="10" type="ORF">GA0074695_2684</name>
</gene>
<keyword evidence="11" id="KW-1185">Reference proteome</keyword>
<dbReference type="GO" id="GO:0055085">
    <property type="term" value="P:transmembrane transport"/>
    <property type="evidence" value="ECO:0007669"/>
    <property type="project" value="InterPro"/>
</dbReference>
<evidence type="ECO:0000256" key="3">
    <source>
        <dbReference type="ARBA" id="ARBA00022475"/>
    </source>
</evidence>
<sequence length="321" mass="34331">MPSPRTVHARPGDRVLITGSPRPPSRRRRPARFGEPGLAWLLLLPSVVVFALFVFWPLGRTLYLSVHGNDIFGASSAYVGGEHYREMLSAEFGKVLATTALFTLFSVVPAILGALLVVLLLEARIRGVRALRTAFALPFAFSVATASVIFAVIYNPAIGVANGVLGSLGIDRVNWLTDPSIALPAVSAATVWMNFGYNILVLSAGVAAISPEVVEAARLDGATGWQLASRITVPLLSPQLFFLVVVSTIHALQSFGQIHILTKGGPDQATTTLVYSIYEKAFAFGSSDFGAASAQAVVLLVIMLACTAVQFGILERRVHYR</sequence>
<keyword evidence="5 7" id="KW-1133">Transmembrane helix</keyword>
<feature type="region of interest" description="Disordered" evidence="8">
    <location>
        <begin position="1"/>
        <end position="30"/>
    </location>
</feature>
<dbReference type="CDD" id="cd06261">
    <property type="entry name" value="TM_PBP2"/>
    <property type="match status" value="1"/>
</dbReference>
<comment type="similarity">
    <text evidence="7">Belongs to the binding-protein-dependent transport system permease family.</text>
</comment>
<evidence type="ECO:0000256" key="4">
    <source>
        <dbReference type="ARBA" id="ARBA00022692"/>
    </source>
</evidence>
<feature type="transmembrane region" description="Helical" evidence="7">
    <location>
        <begin position="95"/>
        <end position="121"/>
    </location>
</feature>
<evidence type="ECO:0000256" key="8">
    <source>
        <dbReference type="SAM" id="MobiDB-lite"/>
    </source>
</evidence>
<keyword evidence="2 7" id="KW-0813">Transport</keyword>
<accession>A0A1C4WR14</accession>
<dbReference type="Gene3D" id="1.10.3720.10">
    <property type="entry name" value="MetI-like"/>
    <property type="match status" value="1"/>
</dbReference>
<keyword evidence="3" id="KW-1003">Cell membrane</keyword>
<dbReference type="InterPro" id="IPR051393">
    <property type="entry name" value="ABC_transporter_permease"/>
</dbReference>
<feature type="transmembrane region" description="Helical" evidence="7">
    <location>
        <begin position="181"/>
        <end position="210"/>
    </location>
</feature>
<feature type="transmembrane region" description="Helical" evidence="7">
    <location>
        <begin position="133"/>
        <end position="154"/>
    </location>
</feature>
<feature type="transmembrane region" description="Helical" evidence="7">
    <location>
        <begin position="292"/>
        <end position="314"/>
    </location>
</feature>
<organism evidence="10 11">
    <name type="scientific">Micromonospora viridifaciens</name>
    <dbReference type="NCBI Taxonomy" id="1881"/>
    <lineage>
        <taxon>Bacteria</taxon>
        <taxon>Bacillati</taxon>
        <taxon>Actinomycetota</taxon>
        <taxon>Actinomycetes</taxon>
        <taxon>Micromonosporales</taxon>
        <taxon>Micromonosporaceae</taxon>
        <taxon>Micromonospora</taxon>
    </lineage>
</organism>
<dbReference type="SUPFAM" id="SSF161098">
    <property type="entry name" value="MetI-like"/>
    <property type="match status" value="1"/>
</dbReference>
<dbReference type="Proteomes" id="UP000198242">
    <property type="component" value="Chromosome I"/>
</dbReference>
<evidence type="ECO:0000256" key="2">
    <source>
        <dbReference type="ARBA" id="ARBA00022448"/>
    </source>
</evidence>
<proteinExistence type="inferred from homology"/>
<feature type="domain" description="ABC transmembrane type-1" evidence="9">
    <location>
        <begin position="96"/>
        <end position="310"/>
    </location>
</feature>
<dbReference type="PANTHER" id="PTHR30193">
    <property type="entry name" value="ABC TRANSPORTER PERMEASE PROTEIN"/>
    <property type="match status" value="1"/>
</dbReference>
<dbReference type="Pfam" id="PF00528">
    <property type="entry name" value="BPD_transp_1"/>
    <property type="match status" value="1"/>
</dbReference>
<dbReference type="InterPro" id="IPR035906">
    <property type="entry name" value="MetI-like_sf"/>
</dbReference>
<dbReference type="EMBL" id="LT607411">
    <property type="protein sequence ID" value="SCE98697.1"/>
    <property type="molecule type" value="Genomic_DNA"/>
</dbReference>
<evidence type="ECO:0000256" key="1">
    <source>
        <dbReference type="ARBA" id="ARBA00004651"/>
    </source>
</evidence>
<evidence type="ECO:0000313" key="10">
    <source>
        <dbReference type="EMBL" id="SCE98697.1"/>
    </source>
</evidence>
<protein>
    <submittedName>
        <fullName evidence="10">Carbohydrate ABC transporter membrane protein 1, CUT1 family</fullName>
    </submittedName>
</protein>
<feature type="transmembrane region" description="Helical" evidence="7">
    <location>
        <begin position="37"/>
        <end position="58"/>
    </location>
</feature>
<evidence type="ECO:0000256" key="7">
    <source>
        <dbReference type="RuleBase" id="RU363032"/>
    </source>
</evidence>
<evidence type="ECO:0000256" key="5">
    <source>
        <dbReference type="ARBA" id="ARBA00022989"/>
    </source>
</evidence>
<evidence type="ECO:0000259" key="9">
    <source>
        <dbReference type="PROSITE" id="PS50928"/>
    </source>
</evidence>
<dbReference type="RefSeq" id="WP_197698430.1">
    <property type="nucleotide sequence ID" value="NZ_LT607411.1"/>
</dbReference>
<dbReference type="AlphaFoldDB" id="A0A1C4WR14"/>
<keyword evidence="6 7" id="KW-0472">Membrane</keyword>
<dbReference type="GO" id="GO:0005886">
    <property type="term" value="C:plasma membrane"/>
    <property type="evidence" value="ECO:0007669"/>
    <property type="project" value="UniProtKB-SubCell"/>
</dbReference>
<dbReference type="PROSITE" id="PS50928">
    <property type="entry name" value="ABC_TM1"/>
    <property type="match status" value="1"/>
</dbReference>
<evidence type="ECO:0000256" key="6">
    <source>
        <dbReference type="ARBA" id="ARBA00023136"/>
    </source>
</evidence>
<dbReference type="PANTHER" id="PTHR30193:SF37">
    <property type="entry name" value="INNER MEMBRANE ABC TRANSPORTER PERMEASE PROTEIN YCJO"/>
    <property type="match status" value="1"/>
</dbReference>
<reference evidence="11" key="1">
    <citation type="submission" date="2016-06" db="EMBL/GenBank/DDBJ databases">
        <authorList>
            <person name="Varghese N."/>
            <person name="Submissions Spin"/>
        </authorList>
    </citation>
    <scope>NUCLEOTIDE SEQUENCE [LARGE SCALE GENOMIC DNA]</scope>
    <source>
        <strain evidence="11">DSM 43909</strain>
    </source>
</reference>
<comment type="subcellular location">
    <subcellularLocation>
        <location evidence="1 7">Cell membrane</location>
        <topology evidence="1 7">Multi-pass membrane protein</topology>
    </subcellularLocation>
</comment>
<evidence type="ECO:0000313" key="11">
    <source>
        <dbReference type="Proteomes" id="UP000198242"/>
    </source>
</evidence>
<feature type="transmembrane region" description="Helical" evidence="7">
    <location>
        <begin position="231"/>
        <end position="252"/>
    </location>
</feature>
<dbReference type="InterPro" id="IPR000515">
    <property type="entry name" value="MetI-like"/>
</dbReference>
<name>A0A1C4WR14_MICVI</name>
<keyword evidence="4 7" id="KW-0812">Transmembrane</keyword>